<feature type="transmembrane region" description="Helical" evidence="1">
    <location>
        <begin position="18"/>
        <end position="37"/>
    </location>
</feature>
<keyword evidence="1" id="KW-1133">Transmembrane helix</keyword>
<accession>A7HZP1</accession>
<sequence length="75" mass="9053">MQVYDFKFITCMTAHFGYFYFVDTANFIILIFLISYFKNGKIFCKKKTAFILPLFKADMKNCEIRHHIKIAYDKF</sequence>
<organism evidence="2 3">
    <name type="scientific">Campylobacter hominis (strain ATCC BAA-381 / DSM 21671 / CCUG 45161 / LMG 19568 / NCTC 13146 / CH001A)</name>
    <dbReference type="NCBI Taxonomy" id="360107"/>
    <lineage>
        <taxon>Bacteria</taxon>
        <taxon>Pseudomonadati</taxon>
        <taxon>Campylobacterota</taxon>
        <taxon>Epsilonproteobacteria</taxon>
        <taxon>Campylobacterales</taxon>
        <taxon>Campylobacteraceae</taxon>
        <taxon>Campylobacter</taxon>
    </lineage>
</organism>
<keyword evidence="1" id="KW-0472">Membrane</keyword>
<name>A7HZP1_CAMHC</name>
<dbReference type="HOGENOM" id="CLU_2664169_0_0_7"/>
<keyword evidence="3" id="KW-1185">Reference proteome</keyword>
<dbReference type="KEGG" id="cha:CHAB381_0119"/>
<evidence type="ECO:0000256" key="1">
    <source>
        <dbReference type="SAM" id="Phobius"/>
    </source>
</evidence>
<keyword evidence="1" id="KW-0812">Transmembrane</keyword>
<evidence type="ECO:0000313" key="2">
    <source>
        <dbReference type="EMBL" id="ABS51579.1"/>
    </source>
</evidence>
<dbReference type="Proteomes" id="UP000002407">
    <property type="component" value="Chromosome"/>
</dbReference>
<dbReference type="EMBL" id="CP000776">
    <property type="protein sequence ID" value="ABS51579.1"/>
    <property type="molecule type" value="Genomic_DNA"/>
</dbReference>
<evidence type="ECO:0000313" key="3">
    <source>
        <dbReference type="Proteomes" id="UP000002407"/>
    </source>
</evidence>
<reference evidence="3" key="1">
    <citation type="submission" date="2007-07" db="EMBL/GenBank/DDBJ databases">
        <title>Complete genome sequence of Campylobacter hominis ATCC BAA-381, a commensal isolated from the human gastrointestinal tract.</title>
        <authorList>
            <person name="Fouts D.E."/>
            <person name="Mongodin E.F."/>
            <person name="Puiu D."/>
            <person name="Sebastian Y."/>
            <person name="Miller W.G."/>
            <person name="Mandrell R.E."/>
            <person name="Nelson K.E."/>
        </authorList>
    </citation>
    <scope>NUCLEOTIDE SEQUENCE [LARGE SCALE GENOMIC DNA]</scope>
    <source>
        <strain evidence="3">ATCC BAA-381 / LMG 19568 / NCTC 13146 / CH001A</strain>
    </source>
</reference>
<proteinExistence type="predicted"/>
<gene>
    <name evidence="2" type="ordered locus">CHAB381_0119</name>
</gene>
<dbReference type="AlphaFoldDB" id="A7HZP1"/>
<protein>
    <submittedName>
        <fullName evidence="2">Uncharacterized protein</fullName>
    </submittedName>
</protein>